<dbReference type="RefSeq" id="WP_109726422.1">
    <property type="nucleotide sequence ID" value="NZ_QGDI01000006.1"/>
</dbReference>
<dbReference type="CDD" id="cd07381">
    <property type="entry name" value="MPP_CapA"/>
    <property type="match status" value="1"/>
</dbReference>
<evidence type="ECO:0000313" key="5">
    <source>
        <dbReference type="EMBL" id="PWJ12558.1"/>
    </source>
</evidence>
<organism evidence="5 6">
    <name type="scientific">Ruminococcus flavefaciens</name>
    <dbReference type="NCBI Taxonomy" id="1265"/>
    <lineage>
        <taxon>Bacteria</taxon>
        <taxon>Bacillati</taxon>
        <taxon>Bacillota</taxon>
        <taxon>Clostridia</taxon>
        <taxon>Eubacteriales</taxon>
        <taxon>Oscillospiraceae</taxon>
        <taxon>Ruminococcus</taxon>
    </lineage>
</organism>
<dbReference type="SUPFAM" id="SSF56300">
    <property type="entry name" value="Metallo-dependent phosphatases"/>
    <property type="match status" value="1"/>
</dbReference>
<feature type="domain" description="Capsule synthesis protein CapA" evidence="4">
    <location>
        <begin position="67"/>
        <end position="324"/>
    </location>
</feature>
<evidence type="ECO:0000256" key="2">
    <source>
        <dbReference type="SAM" id="MobiDB-lite"/>
    </source>
</evidence>
<name>A0A315XYV3_RUMFL</name>
<comment type="caution">
    <text evidence="5">The sequence shown here is derived from an EMBL/GenBank/DDBJ whole genome shotgun (WGS) entry which is preliminary data.</text>
</comment>
<dbReference type="InterPro" id="IPR029052">
    <property type="entry name" value="Metallo-depent_PP-like"/>
</dbReference>
<proteinExistence type="inferred from homology"/>
<feature type="region of interest" description="Disordered" evidence="2">
    <location>
        <begin position="34"/>
        <end position="60"/>
    </location>
</feature>
<gene>
    <name evidence="5" type="ORF">IE37_01641</name>
</gene>
<dbReference type="OrthoDB" id="9810906at2"/>
<keyword evidence="3" id="KW-0732">Signal</keyword>
<dbReference type="STRING" id="1265.SAMN02910280_2311"/>
<evidence type="ECO:0000256" key="3">
    <source>
        <dbReference type="SAM" id="SignalP"/>
    </source>
</evidence>
<feature type="signal peptide" evidence="3">
    <location>
        <begin position="1"/>
        <end position="26"/>
    </location>
</feature>
<dbReference type="Gene3D" id="3.60.21.10">
    <property type="match status" value="1"/>
</dbReference>
<feature type="compositionally biased region" description="Low complexity" evidence="2">
    <location>
        <begin position="45"/>
        <end position="60"/>
    </location>
</feature>
<dbReference type="PANTHER" id="PTHR33393:SF12">
    <property type="entry name" value="CAPSULE BIOSYNTHESIS PROTEIN CAPA"/>
    <property type="match status" value="1"/>
</dbReference>
<dbReference type="InterPro" id="IPR052169">
    <property type="entry name" value="CW_Biosynth-Accessory"/>
</dbReference>
<dbReference type="InterPro" id="IPR019079">
    <property type="entry name" value="Capsule_synth_CapA"/>
</dbReference>
<feature type="chain" id="PRO_5038928407" evidence="3">
    <location>
        <begin position="27"/>
        <end position="421"/>
    </location>
</feature>
<evidence type="ECO:0000313" key="6">
    <source>
        <dbReference type="Proteomes" id="UP000245720"/>
    </source>
</evidence>
<protein>
    <submittedName>
        <fullName evidence="5">Poly-gamma-glutamate synthesis protein (Capsule biosynthesis protein)</fullName>
    </submittedName>
</protein>
<accession>A0A315XYV3</accession>
<evidence type="ECO:0000256" key="1">
    <source>
        <dbReference type="ARBA" id="ARBA00005662"/>
    </source>
</evidence>
<dbReference type="Proteomes" id="UP000245720">
    <property type="component" value="Unassembled WGS sequence"/>
</dbReference>
<dbReference type="EMBL" id="QGDI01000006">
    <property type="protein sequence ID" value="PWJ12558.1"/>
    <property type="molecule type" value="Genomic_DNA"/>
</dbReference>
<dbReference type="Pfam" id="PF09587">
    <property type="entry name" value="PGA_cap"/>
    <property type="match status" value="1"/>
</dbReference>
<sequence>MKLRKGRAFGALAVVMALAVCGVGCAMGRSVGKANTEAQTSSGNTEAALPEETTEEPTTLPPDKVVHVIAAGDNLIHYSVFKNAEALAGGNGYDFKPMYSEVKYLIEEADVAIINQETVISQSNPVRGAEGGVLLFNSPPEVADAVIDCGFDVITMANNHLLDMGTDGLEESINFWNQKAKENNLTVLGAYLNEEDANNIRVREVNGVKIAFLAYCHHINGFDAQLDDVPLRVIKNDEEDVIERQIKEAKEIADVVIVSAHWGQDDTTVVTEDRIELANKMVNWGADVILGCHTHTAETMEWITRDDGTKGFVYYCMGNFICAQTDNFNVVGELPDFDIVIDGETNELRLENVKCIPTIVHYESEFSNMKVYPYSKYSPELAERHGLPYAIPQGTYTEFGWDVINRIIEEQIPAEFRELDK</sequence>
<dbReference type="AlphaFoldDB" id="A0A315XYV3"/>
<dbReference type="PANTHER" id="PTHR33393">
    <property type="entry name" value="POLYGLUTAMINE SYNTHESIS ACCESSORY PROTEIN RV0574C-RELATED"/>
    <property type="match status" value="1"/>
</dbReference>
<comment type="similarity">
    <text evidence="1">Belongs to the CapA family.</text>
</comment>
<dbReference type="SMART" id="SM00854">
    <property type="entry name" value="PGA_cap"/>
    <property type="match status" value="1"/>
</dbReference>
<evidence type="ECO:0000259" key="4">
    <source>
        <dbReference type="SMART" id="SM00854"/>
    </source>
</evidence>
<reference evidence="5 6" key="1">
    <citation type="submission" date="2018-05" db="EMBL/GenBank/DDBJ databases">
        <title>The Hungate 1000. A catalogue of reference genomes from the rumen microbiome.</title>
        <authorList>
            <person name="Kelly W."/>
        </authorList>
    </citation>
    <scope>NUCLEOTIDE SEQUENCE [LARGE SCALE GENOMIC DNA]</scope>
    <source>
        <strain evidence="5 6">SAb67</strain>
    </source>
</reference>